<proteinExistence type="predicted"/>
<dbReference type="PANTHER" id="PTHR23155">
    <property type="entry name" value="DISEASE RESISTANCE PROTEIN RP"/>
    <property type="match status" value="1"/>
</dbReference>
<dbReference type="InterPro" id="IPR032675">
    <property type="entry name" value="LRR_dom_sf"/>
</dbReference>
<dbReference type="Proteomes" id="UP001515480">
    <property type="component" value="Unassembled WGS sequence"/>
</dbReference>
<organism evidence="2 3">
    <name type="scientific">Prymnesium parvum</name>
    <name type="common">Toxic golden alga</name>
    <dbReference type="NCBI Taxonomy" id="97485"/>
    <lineage>
        <taxon>Eukaryota</taxon>
        <taxon>Haptista</taxon>
        <taxon>Haptophyta</taxon>
        <taxon>Prymnesiophyceae</taxon>
        <taxon>Prymnesiales</taxon>
        <taxon>Prymnesiaceae</taxon>
        <taxon>Prymnesium</taxon>
    </lineage>
</organism>
<dbReference type="Gene3D" id="3.40.50.300">
    <property type="entry name" value="P-loop containing nucleotide triphosphate hydrolases"/>
    <property type="match status" value="1"/>
</dbReference>
<reference evidence="2 3" key="1">
    <citation type="journal article" date="2024" name="Science">
        <title>Giant polyketide synthase enzymes in the biosynthesis of giant marine polyether toxins.</title>
        <authorList>
            <person name="Fallon T.R."/>
            <person name="Shende V.V."/>
            <person name="Wierzbicki I.H."/>
            <person name="Pendleton A.L."/>
            <person name="Watervoot N.F."/>
            <person name="Auber R.P."/>
            <person name="Gonzalez D.J."/>
            <person name="Wisecaver J.H."/>
            <person name="Moore B.S."/>
        </authorList>
    </citation>
    <scope>NUCLEOTIDE SEQUENCE [LARGE SCALE GENOMIC DNA]</scope>
    <source>
        <strain evidence="2 3">12B1</strain>
    </source>
</reference>
<dbReference type="SUPFAM" id="SSF52540">
    <property type="entry name" value="P-loop containing nucleoside triphosphate hydrolases"/>
    <property type="match status" value="1"/>
</dbReference>
<dbReference type="InterPro" id="IPR044974">
    <property type="entry name" value="Disease_R_plants"/>
</dbReference>
<gene>
    <name evidence="2" type="ORF">AB1Y20_017843</name>
</gene>
<comment type="caution">
    <text evidence="2">The sequence shown here is derived from an EMBL/GenBank/DDBJ whole genome shotgun (WGS) entry which is preliminary data.</text>
</comment>
<dbReference type="Gene3D" id="3.80.10.10">
    <property type="entry name" value="Ribonuclease Inhibitor"/>
    <property type="match status" value="1"/>
</dbReference>
<dbReference type="GO" id="GO:0043531">
    <property type="term" value="F:ADP binding"/>
    <property type="evidence" value="ECO:0007669"/>
    <property type="project" value="InterPro"/>
</dbReference>
<evidence type="ECO:0000313" key="2">
    <source>
        <dbReference type="EMBL" id="KAL1522878.1"/>
    </source>
</evidence>
<name>A0AB34JQA3_PRYPA</name>
<dbReference type="GO" id="GO:0098542">
    <property type="term" value="P:defense response to other organism"/>
    <property type="evidence" value="ECO:0007669"/>
    <property type="project" value="TreeGrafter"/>
</dbReference>
<dbReference type="PANTHER" id="PTHR23155:SF1205">
    <property type="entry name" value="DISEASE RESISTANCE PROTEIN RPM1"/>
    <property type="match status" value="1"/>
</dbReference>
<dbReference type="InterPro" id="IPR027417">
    <property type="entry name" value="P-loop_NTPase"/>
</dbReference>
<dbReference type="PRINTS" id="PR00364">
    <property type="entry name" value="DISEASERSIST"/>
</dbReference>
<accession>A0AB34JQA3</accession>
<protein>
    <recommendedName>
        <fullName evidence="1">NB-ARC domain-containing protein</fullName>
    </recommendedName>
</protein>
<evidence type="ECO:0000313" key="3">
    <source>
        <dbReference type="Proteomes" id="UP001515480"/>
    </source>
</evidence>
<feature type="domain" description="NB-ARC" evidence="1">
    <location>
        <begin position="347"/>
        <end position="502"/>
    </location>
</feature>
<dbReference type="InterPro" id="IPR026906">
    <property type="entry name" value="LRR_5"/>
</dbReference>
<sequence length="798" mass="87031">MTDGLQVIYEYIEKNNVHDTDANLIICVESLDRDVDAWRVPILMFLALPNRVAIDEGRVHERAPNPRPDPAMPWHSRSACLTDAGTARHNEKRSTAVDVLFFVSTPGEGLLPMAKEETRALYESFASKGRSIRISGREEGMLTDLLATISPRVVVLLGNEEGGHAYMELARVVDFVAHRDATTRPRLVIANFPDSAHLCEHLARAGVHAMGWSTHYEAAAAMRFSVGVVEELLAAEGDACAAPSRPALRLAFAQGRTRLLAAARGGQGSSAFADSAKAAKFLWDGGAEDGIPLLMLAQLSAEQIVGHLPILPKFYVPRPEMHEALRDQLLADGTQAVAITPEVTGSVISSPEKSAVAVGSPAGAGKSTQAVAVAVAHDLVVQTHFDQLVWLVIGEERSGTEVLWELARLTAVPHETLRTIEQATRQGRERTAAELTRDLLTAAIGAQLEGKRTLLVSEDVWKPEQAEAVHHLKAEGGALVRLYTTRNQRIADSYAPQHPPMEGEQAKQLFRSHAGLAKAKQLFRSLVGLANGGCREEPELLRHCSGLRISIIAVATLCRAKGSEWALAHLEKHLSDPLVPGYGTLHVALQGTLLHVAKLYQRLDEQCLMLAVFYADAHVPLTEVGKLWGIAAQEEVKRRVAVLADWNLVAHNHADETLTLIDKHRTAYATLAGEQRMRGWHEALLRACEARVIPAPRGYWSRKEFVEHHLLEWGGKLSKLDGGLGRVEALDLRGCKRLFSLDLPASLTHIGDAAFFDCSGLTSVVLPASLTHIGDALESSNERTQRVQLDADWCVGRA</sequence>
<dbReference type="Pfam" id="PF13306">
    <property type="entry name" value="LRR_5"/>
    <property type="match status" value="1"/>
</dbReference>
<dbReference type="InterPro" id="IPR002182">
    <property type="entry name" value="NB-ARC"/>
</dbReference>
<dbReference type="EMBL" id="JBGBPQ010000006">
    <property type="protein sequence ID" value="KAL1522878.1"/>
    <property type="molecule type" value="Genomic_DNA"/>
</dbReference>
<dbReference type="AlphaFoldDB" id="A0AB34JQA3"/>
<keyword evidence="3" id="KW-1185">Reference proteome</keyword>
<evidence type="ECO:0000259" key="1">
    <source>
        <dbReference type="Pfam" id="PF00931"/>
    </source>
</evidence>
<dbReference type="Pfam" id="PF00931">
    <property type="entry name" value="NB-ARC"/>
    <property type="match status" value="1"/>
</dbReference>